<keyword evidence="2" id="KW-1185">Reference proteome</keyword>
<evidence type="ECO:0000313" key="2">
    <source>
        <dbReference type="Proteomes" id="UP000887013"/>
    </source>
</evidence>
<reference evidence="1" key="1">
    <citation type="submission" date="2020-08" db="EMBL/GenBank/DDBJ databases">
        <title>Multicomponent nature underlies the extraordinary mechanical properties of spider dragline silk.</title>
        <authorList>
            <person name="Kono N."/>
            <person name="Nakamura H."/>
            <person name="Mori M."/>
            <person name="Yoshida Y."/>
            <person name="Ohtoshi R."/>
            <person name="Malay A.D."/>
            <person name="Moran D.A.P."/>
            <person name="Tomita M."/>
            <person name="Numata K."/>
            <person name="Arakawa K."/>
        </authorList>
    </citation>
    <scope>NUCLEOTIDE SEQUENCE</scope>
</reference>
<accession>A0A8X6NM52</accession>
<dbReference type="Proteomes" id="UP000887013">
    <property type="component" value="Unassembled WGS sequence"/>
</dbReference>
<protein>
    <submittedName>
        <fullName evidence="1">Uncharacterized protein</fullName>
    </submittedName>
</protein>
<organism evidence="1 2">
    <name type="scientific">Nephila pilipes</name>
    <name type="common">Giant wood spider</name>
    <name type="synonym">Nephila maculata</name>
    <dbReference type="NCBI Taxonomy" id="299642"/>
    <lineage>
        <taxon>Eukaryota</taxon>
        <taxon>Metazoa</taxon>
        <taxon>Ecdysozoa</taxon>
        <taxon>Arthropoda</taxon>
        <taxon>Chelicerata</taxon>
        <taxon>Arachnida</taxon>
        <taxon>Araneae</taxon>
        <taxon>Araneomorphae</taxon>
        <taxon>Entelegynae</taxon>
        <taxon>Araneoidea</taxon>
        <taxon>Nephilidae</taxon>
        <taxon>Nephila</taxon>
    </lineage>
</organism>
<name>A0A8X6NM52_NEPPI</name>
<dbReference type="AlphaFoldDB" id="A0A8X6NM52"/>
<gene>
    <name evidence="1" type="ORF">NPIL_299831</name>
</gene>
<proteinExistence type="predicted"/>
<evidence type="ECO:0000313" key="1">
    <source>
        <dbReference type="EMBL" id="GFT21877.1"/>
    </source>
</evidence>
<dbReference type="EMBL" id="BMAW01011077">
    <property type="protein sequence ID" value="GFT21877.1"/>
    <property type="molecule type" value="Genomic_DNA"/>
</dbReference>
<comment type="caution">
    <text evidence="1">The sequence shown here is derived from an EMBL/GenBank/DDBJ whole genome shotgun (WGS) entry which is preliminary data.</text>
</comment>
<sequence length="92" mass="10706">MRIKNLSRRLARWALRLQKHDFVVKCKTGKMQKDAGLLLRNPVEEETEIPDKFQSVTMKPETEILLDTMLPFCPDNVEDNHISKIIARAEES</sequence>